<accession>A0A6J5STV8</accession>
<dbReference type="InterPro" id="IPR024510">
    <property type="entry name" value="DUF2589"/>
</dbReference>
<dbReference type="EMBL" id="LR797474">
    <property type="protein sequence ID" value="CAB4219002.1"/>
    <property type="molecule type" value="Genomic_DNA"/>
</dbReference>
<proteinExistence type="predicted"/>
<gene>
    <name evidence="1" type="ORF">UFOVP1604_85</name>
</gene>
<evidence type="ECO:0000313" key="1">
    <source>
        <dbReference type="EMBL" id="CAB4219002.1"/>
    </source>
</evidence>
<name>A0A6J5STV8_9CAUD</name>
<protein>
    <recommendedName>
        <fullName evidence="2">DUF2589 domain-containing protein</fullName>
    </recommendedName>
</protein>
<sequence length="160" mass="17867">MARLNIEELVGGLLEAAMVAQGISERQHINALRNYFNEDGTPKTTTFKIGERELTVPLYIMADHSSIGLEELDIEFEARLIFGNSDKDVSDLKRSLLGLFKKKGYEHNINGIEVDSGKNTDGSGMSKIRVKFKSDTKPEMISRLVDAYIQKLEDSSNPTT</sequence>
<evidence type="ECO:0008006" key="2">
    <source>
        <dbReference type="Google" id="ProtNLM"/>
    </source>
</evidence>
<dbReference type="Pfam" id="PF11655">
    <property type="entry name" value="DUF2589"/>
    <property type="match status" value="1"/>
</dbReference>
<organism evidence="1">
    <name type="scientific">uncultured Caudovirales phage</name>
    <dbReference type="NCBI Taxonomy" id="2100421"/>
    <lineage>
        <taxon>Viruses</taxon>
        <taxon>Duplodnaviria</taxon>
        <taxon>Heunggongvirae</taxon>
        <taxon>Uroviricota</taxon>
        <taxon>Caudoviricetes</taxon>
        <taxon>Peduoviridae</taxon>
        <taxon>Maltschvirus</taxon>
        <taxon>Maltschvirus maltsch</taxon>
    </lineage>
</organism>
<reference evidence="1" key="1">
    <citation type="submission" date="2020-05" db="EMBL/GenBank/DDBJ databases">
        <authorList>
            <person name="Chiriac C."/>
            <person name="Salcher M."/>
            <person name="Ghai R."/>
            <person name="Kavagutti S V."/>
        </authorList>
    </citation>
    <scope>NUCLEOTIDE SEQUENCE</scope>
</reference>